<proteinExistence type="inferred from homology"/>
<evidence type="ECO:0000313" key="5">
    <source>
        <dbReference type="Proteomes" id="UP000355283"/>
    </source>
</evidence>
<feature type="compositionally biased region" description="Basic and acidic residues" evidence="2">
    <location>
        <begin position="490"/>
        <end position="514"/>
    </location>
</feature>
<dbReference type="InterPro" id="IPR012223">
    <property type="entry name" value="TEII"/>
</dbReference>
<dbReference type="InterPro" id="IPR001031">
    <property type="entry name" value="Thioesterase"/>
</dbReference>
<sequence length="548" mass="58915">MGCCGSRPSTASRCAAKNSTIPPSSVAPLQGEELRACFVTPPASATTNKLPSRFLLYRLPWEGTTSTIFDDWRQLPYVEVVTLVLPARLGKSITKHPKNVRVMANHLAHAINSSLNNKDAHKKGPGKERAPGPAQPFVLFGHSFMGGLLALEVARALIDIYRLPPHSIVISACPSPPTPSSPSSYSTRLSSLPTPQLLAFLVSTGALSAHLAQSKETRTTLLPLFKADLAAVDAYMLPPPSSLPSSLPLPCPLLAIACEGDTLATAESMEGWRSFTSSSFTLSSLPPCLPPSTDRHRHVRPASEALFRALSLHLHRQPILTRDVQAAQRWCVCPSPRPEAKYRLLCLAWAGGNSSLYAKWEVKGCEVRREGGREGGRERGGSWLRSIPTKGGGGEDVERANPGERKGGREGGRKGGKEDVVNGRGGEKRHVEGFRARNVTLEYFEARKVLLGEAGDTKEGGREGGRGRRRREGGKQWGEGEGDGRGVLMRGEREEHAGCEGERHGCGWRDRGEGGGEEGEQEGGKEEGREGGKEGGREGGEEGDGAQE</sequence>
<gene>
    <name evidence="4" type="ORF">NSK_002039</name>
</gene>
<dbReference type="Gene3D" id="3.40.50.1820">
    <property type="entry name" value="alpha/beta hydrolase"/>
    <property type="match status" value="1"/>
</dbReference>
<feature type="compositionally biased region" description="Basic and acidic residues" evidence="2">
    <location>
        <begin position="369"/>
        <end position="380"/>
    </location>
</feature>
<organism evidence="4 5">
    <name type="scientific">Nannochloropsis salina CCMP1776</name>
    <dbReference type="NCBI Taxonomy" id="1027361"/>
    <lineage>
        <taxon>Eukaryota</taxon>
        <taxon>Sar</taxon>
        <taxon>Stramenopiles</taxon>
        <taxon>Ochrophyta</taxon>
        <taxon>Eustigmatophyceae</taxon>
        <taxon>Eustigmatales</taxon>
        <taxon>Monodopsidaceae</taxon>
        <taxon>Microchloropsis</taxon>
        <taxon>Microchloropsis salina</taxon>
    </lineage>
</organism>
<evidence type="ECO:0000259" key="3">
    <source>
        <dbReference type="Pfam" id="PF00975"/>
    </source>
</evidence>
<protein>
    <recommendedName>
        <fullName evidence="3">Thioesterase domain-containing protein</fullName>
    </recommendedName>
</protein>
<evidence type="ECO:0000313" key="4">
    <source>
        <dbReference type="EMBL" id="TFJ86952.1"/>
    </source>
</evidence>
<keyword evidence="5" id="KW-1185">Reference proteome</keyword>
<dbReference type="PANTHER" id="PTHR11487">
    <property type="entry name" value="THIOESTERASE"/>
    <property type="match status" value="1"/>
</dbReference>
<dbReference type="InterPro" id="IPR029058">
    <property type="entry name" value="AB_hydrolase_fold"/>
</dbReference>
<accession>A0A4D9D5V7</accession>
<name>A0A4D9D5V7_9STRA</name>
<dbReference type="OrthoDB" id="10392346at2759"/>
<dbReference type="Proteomes" id="UP000355283">
    <property type="component" value="Unassembled WGS sequence"/>
</dbReference>
<dbReference type="EMBL" id="SDOX01000007">
    <property type="protein sequence ID" value="TFJ86952.1"/>
    <property type="molecule type" value="Genomic_DNA"/>
</dbReference>
<dbReference type="Pfam" id="PF00975">
    <property type="entry name" value="Thioesterase"/>
    <property type="match status" value="1"/>
</dbReference>
<feature type="domain" description="Thioesterase" evidence="3">
    <location>
        <begin position="133"/>
        <end position="284"/>
    </location>
</feature>
<evidence type="ECO:0000256" key="2">
    <source>
        <dbReference type="SAM" id="MobiDB-lite"/>
    </source>
</evidence>
<dbReference type="GO" id="GO:0008610">
    <property type="term" value="P:lipid biosynthetic process"/>
    <property type="evidence" value="ECO:0007669"/>
    <property type="project" value="TreeGrafter"/>
</dbReference>
<feature type="compositionally biased region" description="Basic and acidic residues" evidence="2">
    <location>
        <begin position="396"/>
        <end position="426"/>
    </location>
</feature>
<feature type="region of interest" description="Disordered" evidence="2">
    <location>
        <begin position="455"/>
        <end position="548"/>
    </location>
</feature>
<evidence type="ECO:0000256" key="1">
    <source>
        <dbReference type="ARBA" id="ARBA00007169"/>
    </source>
</evidence>
<dbReference type="PANTHER" id="PTHR11487:SF0">
    <property type="entry name" value="S-ACYL FATTY ACID SYNTHASE THIOESTERASE, MEDIUM CHAIN"/>
    <property type="match status" value="1"/>
</dbReference>
<comment type="similarity">
    <text evidence="1">Belongs to the thioesterase family.</text>
</comment>
<feature type="region of interest" description="Disordered" evidence="2">
    <location>
        <begin position="369"/>
        <end position="426"/>
    </location>
</feature>
<feature type="compositionally biased region" description="Basic and acidic residues" evidence="2">
    <location>
        <begin position="522"/>
        <end position="540"/>
    </location>
</feature>
<dbReference type="AlphaFoldDB" id="A0A4D9D5V7"/>
<reference evidence="4 5" key="1">
    <citation type="submission" date="2019-01" db="EMBL/GenBank/DDBJ databases">
        <title>Nuclear Genome Assembly of the Microalgal Biofuel strain Nannochloropsis salina CCMP1776.</title>
        <authorList>
            <person name="Hovde B."/>
        </authorList>
    </citation>
    <scope>NUCLEOTIDE SEQUENCE [LARGE SCALE GENOMIC DNA]</scope>
    <source>
        <strain evidence="4 5">CCMP1776</strain>
    </source>
</reference>
<dbReference type="SUPFAM" id="SSF53474">
    <property type="entry name" value="alpha/beta-Hydrolases"/>
    <property type="match status" value="1"/>
</dbReference>
<comment type="caution">
    <text evidence="4">The sequence shown here is derived from an EMBL/GenBank/DDBJ whole genome shotgun (WGS) entry which is preliminary data.</text>
</comment>
<feature type="compositionally biased region" description="Basic and acidic residues" evidence="2">
    <location>
        <begin position="455"/>
        <end position="466"/>
    </location>
</feature>